<dbReference type="SUPFAM" id="SSF51445">
    <property type="entry name" value="(Trans)glycosidases"/>
    <property type="match status" value="1"/>
</dbReference>
<dbReference type="PRINTS" id="PR00132">
    <property type="entry name" value="GLHYDRLASE2"/>
</dbReference>
<feature type="domain" description="Glycoside hydrolase family 2 immunoglobulin-like beta-sandwich" evidence="5">
    <location>
        <begin position="344"/>
        <end position="447"/>
    </location>
</feature>
<dbReference type="InterPro" id="IPR013783">
    <property type="entry name" value="Ig-like_fold"/>
</dbReference>
<dbReference type="Gene3D" id="2.60.120.260">
    <property type="entry name" value="Galactose-binding domain-like"/>
    <property type="match status" value="1"/>
</dbReference>
<evidence type="ECO:0000259" key="7">
    <source>
        <dbReference type="Pfam" id="PF02837"/>
    </source>
</evidence>
<dbReference type="EMBL" id="JAKJSC010000001">
    <property type="protein sequence ID" value="MDE5417427.1"/>
    <property type="molecule type" value="Genomic_DNA"/>
</dbReference>
<dbReference type="PANTHER" id="PTHR42732">
    <property type="entry name" value="BETA-GALACTOSIDASE"/>
    <property type="match status" value="1"/>
</dbReference>
<evidence type="ECO:0000256" key="2">
    <source>
        <dbReference type="ARBA" id="ARBA00022801"/>
    </source>
</evidence>
<dbReference type="Proteomes" id="UP001528920">
    <property type="component" value="Unassembled WGS sequence"/>
</dbReference>
<evidence type="ECO:0000256" key="4">
    <source>
        <dbReference type="SAM" id="SignalP"/>
    </source>
</evidence>
<proteinExistence type="inferred from homology"/>
<feature type="chain" id="PRO_5045643649" description="Glycoside hydrolase family 2" evidence="4">
    <location>
        <begin position="20"/>
        <end position="1058"/>
    </location>
</feature>
<dbReference type="Pfam" id="PF00703">
    <property type="entry name" value="Glyco_hydro_2"/>
    <property type="match status" value="1"/>
</dbReference>
<dbReference type="InterPro" id="IPR008979">
    <property type="entry name" value="Galactose-bd-like_sf"/>
</dbReference>
<sequence>MKQFIILIFLISLSNFNFANSNEERISLNGKWKFYTIYGEGSNYMNTHQTERDIVIDNNDENVTLQGVWKSSNTGARNTTFHGQDYLQHWYSLTDLTTLEKTDSSYVRFHPDLQKTGYYEVFTKYPFSSHMTAQYNVKHAQGITAKYLSQRVFCGEWNSLGIYEFNSADKNYIELTAIVSGAVAADAVMFREISEEKYLKAKEEPNRVFQNDFDDSHWHDLKVPGHWGMNNEFSNYTGIGWYRKTIEIPTGWTKKPNERYYLKFGGVYHLSKVYINGKFIGKNRGGFTPFEFDVTDALNFNGKNVIAVQADNSAVVGATWNWGGIIRDVTLVKSNDVRVDYQYIHANPNLETGTAELKLKVRVENNSSTKRSIRVHSSIFNETKIKVLKGCIEIEPNTKKDIHLTAVLKSKDVELWHFDNPKLYQLQTTISEGRNVLSKKQDSFGIRKVELTDSKMLLNGEPVRLAGFNRVSEHRFWGSSEPIEVLEQDVDLMKEAGANFMRIMHGTQNEKLIDLCDRKGIMLFEEINVRDLDNDEFRANYYPLAKLENEKGIKLNSEDEEILMLDEAYVKLNKKHDIDVADKNYFLAKYWLKGMIERDINHPSIIGWSVGNELNNHYEYGKVAIDYVKKKLDPYRLVTCVSNSGQKEEYTPETDPNTFSDIIMHNMYTWQGKPQEILTTLRTKWPDKPVFISEFGFDPFPSTALDSDKEIFSEWTNHFRHQNEFVIGTSMWTFNDYRSAYAGTTAEENRVWGVITSWRQKRKLFDRIKREHAPVLDVAITNIDFDKNTANVRMPLRGESDYPSHAMYNYKLLYSFKNSKGETIFENHIDLPDLKPADKEWTGTLSWKSLPSDVLDLTVKLMTPTNYSRFTKTISFQKAITPEISKIIAGKNTVRILFDKVPNATEYFVKFSGDDNEIQESYKTISNYLDIEGLGENKSYEFELYSINDKRVSKPSNKVKVTTNTKILPPNIWESFIVDNKLVIGYTSDFNDGKYTVKYGLSKGDLDKEFTSNVRGMVIIDLDGEKAVFFQIKRTKEQDESNWSNILKAEEGKIEVYK</sequence>
<evidence type="ECO:0000256" key="1">
    <source>
        <dbReference type="ARBA" id="ARBA00007401"/>
    </source>
</evidence>
<keyword evidence="10" id="KW-1185">Reference proteome</keyword>
<evidence type="ECO:0000256" key="3">
    <source>
        <dbReference type="ARBA" id="ARBA00023295"/>
    </source>
</evidence>
<keyword evidence="2" id="KW-0378">Hydrolase</keyword>
<dbReference type="PANTHER" id="PTHR42732:SF1">
    <property type="entry name" value="BETA-MANNOSIDASE"/>
    <property type="match status" value="1"/>
</dbReference>
<dbReference type="InterPro" id="IPR006101">
    <property type="entry name" value="Glyco_hydro_2"/>
</dbReference>
<dbReference type="InterPro" id="IPR006102">
    <property type="entry name" value="Ig-like_GH2"/>
</dbReference>
<accession>A0ABT5VPR3</accession>
<gene>
    <name evidence="9" type="ORF">L3049_05350</name>
</gene>
<feature type="domain" description="Golvesin/Xly CBD-like" evidence="8">
    <location>
        <begin position="54"/>
        <end position="191"/>
    </location>
</feature>
<dbReference type="InterPro" id="IPR036116">
    <property type="entry name" value="FN3_sf"/>
</dbReference>
<dbReference type="InterPro" id="IPR017853">
    <property type="entry name" value="GH"/>
</dbReference>
<name>A0ABT5VPR3_9BACT</name>
<dbReference type="InterPro" id="IPR051913">
    <property type="entry name" value="GH2_Domain-Containing"/>
</dbReference>
<feature type="signal peptide" evidence="4">
    <location>
        <begin position="1"/>
        <end position="19"/>
    </location>
</feature>
<evidence type="ECO:0008006" key="11">
    <source>
        <dbReference type="Google" id="ProtNLM"/>
    </source>
</evidence>
<keyword evidence="4" id="KW-0732">Signal</keyword>
<evidence type="ECO:0000259" key="8">
    <source>
        <dbReference type="Pfam" id="PF25275"/>
    </source>
</evidence>
<comment type="caution">
    <text evidence="9">The sequence shown here is derived from an EMBL/GenBank/DDBJ whole genome shotgun (WGS) entry which is preliminary data.</text>
</comment>
<evidence type="ECO:0000313" key="9">
    <source>
        <dbReference type="EMBL" id="MDE5417427.1"/>
    </source>
</evidence>
<dbReference type="Pfam" id="PF02836">
    <property type="entry name" value="Glyco_hydro_2_C"/>
    <property type="match status" value="1"/>
</dbReference>
<evidence type="ECO:0000259" key="5">
    <source>
        <dbReference type="Pfam" id="PF00703"/>
    </source>
</evidence>
<dbReference type="InterPro" id="IPR006103">
    <property type="entry name" value="Glyco_hydro_2_cat"/>
</dbReference>
<evidence type="ECO:0000259" key="6">
    <source>
        <dbReference type="Pfam" id="PF02836"/>
    </source>
</evidence>
<feature type="domain" description="Glycoside hydrolase family 2 catalytic" evidence="6">
    <location>
        <begin position="449"/>
        <end position="760"/>
    </location>
</feature>
<dbReference type="RefSeq" id="WP_275108767.1">
    <property type="nucleotide sequence ID" value="NZ_JAKJSC010000001.1"/>
</dbReference>
<dbReference type="InterPro" id="IPR033803">
    <property type="entry name" value="CBD-like_Golvesin-Xly"/>
</dbReference>
<dbReference type="SUPFAM" id="SSF49303">
    <property type="entry name" value="beta-Galactosidase/glucuronidase domain"/>
    <property type="match status" value="1"/>
</dbReference>
<dbReference type="Pfam" id="PF02837">
    <property type="entry name" value="Glyco_hydro_2_N"/>
    <property type="match status" value="1"/>
</dbReference>
<organism evidence="9 10">
    <name type="scientific">Paralabilibaculum antarcticum</name>
    <dbReference type="NCBI Taxonomy" id="2912572"/>
    <lineage>
        <taxon>Bacteria</taxon>
        <taxon>Pseudomonadati</taxon>
        <taxon>Bacteroidota</taxon>
        <taxon>Bacteroidia</taxon>
        <taxon>Marinilabiliales</taxon>
        <taxon>Marinifilaceae</taxon>
        <taxon>Paralabilibaculum</taxon>
    </lineage>
</organism>
<dbReference type="Gene3D" id="3.20.20.80">
    <property type="entry name" value="Glycosidases"/>
    <property type="match status" value="1"/>
</dbReference>
<dbReference type="InterPro" id="IPR006104">
    <property type="entry name" value="Glyco_hydro_2_N"/>
</dbReference>
<dbReference type="Gene3D" id="2.60.40.10">
    <property type="entry name" value="Immunoglobulins"/>
    <property type="match status" value="2"/>
</dbReference>
<reference evidence="9 10" key="1">
    <citation type="submission" date="2022-01" db="EMBL/GenBank/DDBJ databases">
        <title>Labilibaculum sp. nov, a marine bacterium isolated from Antarctica.</title>
        <authorList>
            <person name="Dai W."/>
        </authorList>
    </citation>
    <scope>NUCLEOTIDE SEQUENCE [LARGE SCALE GENOMIC DNA]</scope>
    <source>
        <strain evidence="9 10">DW002</strain>
    </source>
</reference>
<protein>
    <recommendedName>
        <fullName evidence="11">Glycoside hydrolase family 2</fullName>
    </recommendedName>
</protein>
<dbReference type="InterPro" id="IPR003961">
    <property type="entry name" value="FN3_dom"/>
</dbReference>
<dbReference type="SUPFAM" id="SSF49265">
    <property type="entry name" value="Fibronectin type III"/>
    <property type="match status" value="1"/>
</dbReference>
<dbReference type="Pfam" id="PF25275">
    <property type="entry name" value="Golvesin_C"/>
    <property type="match status" value="1"/>
</dbReference>
<feature type="domain" description="Glycosyl hydrolases family 2 sugar binding" evidence="7">
    <location>
        <begin position="232"/>
        <end position="333"/>
    </location>
</feature>
<keyword evidence="3" id="KW-0326">Glycosidase</keyword>
<dbReference type="SUPFAM" id="SSF49785">
    <property type="entry name" value="Galactose-binding domain-like"/>
    <property type="match status" value="1"/>
</dbReference>
<comment type="similarity">
    <text evidence="1">Belongs to the glycosyl hydrolase 2 family.</text>
</comment>
<dbReference type="InterPro" id="IPR036156">
    <property type="entry name" value="Beta-gal/glucu_dom_sf"/>
</dbReference>
<evidence type="ECO:0000313" key="10">
    <source>
        <dbReference type="Proteomes" id="UP001528920"/>
    </source>
</evidence>
<dbReference type="CDD" id="cd00063">
    <property type="entry name" value="FN3"/>
    <property type="match status" value="1"/>
</dbReference>